<evidence type="ECO:0000256" key="10">
    <source>
        <dbReference type="SAM" id="Coils"/>
    </source>
</evidence>
<dbReference type="Proteomes" id="UP001418222">
    <property type="component" value="Unassembled WGS sequence"/>
</dbReference>
<keyword evidence="3" id="KW-0547">Nucleotide-binding</keyword>
<dbReference type="CDD" id="cd00770">
    <property type="entry name" value="SerRS_core"/>
    <property type="match status" value="1"/>
</dbReference>
<dbReference type="InterPro" id="IPR006195">
    <property type="entry name" value="aa-tRNA-synth_II"/>
</dbReference>
<feature type="binding site" evidence="8">
    <location>
        <position position="383"/>
    </location>
    <ligand>
        <name>L-serine</name>
        <dbReference type="ChEBI" id="CHEBI:33384"/>
    </ligand>
</feature>
<evidence type="ECO:0000256" key="7">
    <source>
        <dbReference type="ARBA" id="ARBA00031113"/>
    </source>
</evidence>
<dbReference type="AlphaFoldDB" id="A0AAP0G6W2"/>
<keyword evidence="10" id="KW-0175">Coiled coil</keyword>
<dbReference type="PIRSF" id="PIRSF001529">
    <property type="entry name" value="Ser-tRNA-synth_IIa"/>
    <property type="match status" value="1"/>
</dbReference>
<dbReference type="GO" id="GO:0004828">
    <property type="term" value="F:serine-tRNA ligase activity"/>
    <property type="evidence" value="ECO:0007669"/>
    <property type="project" value="UniProtKB-EC"/>
</dbReference>
<sequence length="429" mass="48876">MVWPEFWLLPLPEYSSLASPDVGHQALLLGPGPCTPGQYELDSLHNDFNHMNKDVAQLKIEKQDAIEKIKSINEKKRLIKEKTKEVQRLKTMLETKLASIKNLVHDSVPISLDKADNMVVKTWGEKKMKGNLLNHVDLVENLGAADLKKGANVTGGRGCYWKCDTSFLKLALINFCSDFLIKRKFELLQTTCFMRKDIMSKCAQLAQIDEELYKVTGEGEDKYLTSTSEQSLCAYHMDEVIDPTSLPLRYSGFSTCFRKEAGCHGPDTRGIIRLPQSENIVQFCITSPNENESWEMHEEMLLNCEKFYQELNLPYQVVSIVSGALNDAAAKKYVLEGWFPSSKMYGELASCSNCTDYQARRLEIRYGQKKNNEQTKQYVHMLNSTILETDRTICCILENYQKEDGVAVPEALQPYMYGSNSIDYLPFEN</sequence>
<dbReference type="Gene3D" id="1.10.287.40">
    <property type="entry name" value="Serine-tRNA synthetase, tRNA binding domain"/>
    <property type="match status" value="1"/>
</dbReference>
<dbReference type="EC" id="6.1.1.11" evidence="1"/>
<dbReference type="InterPro" id="IPR010978">
    <property type="entry name" value="tRNA-bd_arm"/>
</dbReference>
<keyword evidence="5" id="KW-0648">Protein biosynthesis</keyword>
<comment type="caution">
    <text evidence="12">The sequence shown here is derived from an EMBL/GenBank/DDBJ whole genome shotgun (WGS) entry which is preliminary data.</text>
</comment>
<dbReference type="InterPro" id="IPR045864">
    <property type="entry name" value="aa-tRNA-synth_II/BPL/LPL"/>
</dbReference>
<dbReference type="GO" id="GO:0006434">
    <property type="term" value="P:seryl-tRNA aminoacylation"/>
    <property type="evidence" value="ECO:0007669"/>
    <property type="project" value="InterPro"/>
</dbReference>
<feature type="binding site" evidence="9">
    <location>
        <begin position="258"/>
        <end position="260"/>
    </location>
    <ligand>
        <name>ATP</name>
        <dbReference type="ChEBI" id="CHEBI:30616"/>
    </ligand>
</feature>
<feature type="binding site" evidence="8">
    <location>
        <position position="227"/>
    </location>
    <ligand>
        <name>L-serine</name>
        <dbReference type="ChEBI" id="CHEBI:33384"/>
    </ligand>
</feature>
<feature type="site" description="Important for serine binding" evidence="8">
    <location>
        <position position="385"/>
    </location>
</feature>
<dbReference type="EMBL" id="JBBWWQ010000008">
    <property type="protein sequence ID" value="KAK8941054.1"/>
    <property type="molecule type" value="Genomic_DNA"/>
</dbReference>
<feature type="coiled-coil region" evidence="10">
    <location>
        <begin position="41"/>
        <end position="92"/>
    </location>
</feature>
<proteinExistence type="predicted"/>
<evidence type="ECO:0000256" key="8">
    <source>
        <dbReference type="PIRSR" id="PIRSR001529-1"/>
    </source>
</evidence>
<feature type="binding site" evidence="9">
    <location>
        <begin position="347"/>
        <end position="350"/>
    </location>
    <ligand>
        <name>ATP</name>
        <dbReference type="ChEBI" id="CHEBI:30616"/>
    </ligand>
</feature>
<dbReference type="PROSITE" id="PS50862">
    <property type="entry name" value="AA_TRNA_LIGASE_II"/>
    <property type="match status" value="1"/>
</dbReference>
<evidence type="ECO:0000313" key="12">
    <source>
        <dbReference type="EMBL" id="KAK8941054.1"/>
    </source>
</evidence>
<evidence type="ECO:0000313" key="13">
    <source>
        <dbReference type="Proteomes" id="UP001418222"/>
    </source>
</evidence>
<protein>
    <recommendedName>
        <fullName evidence="1">serine--tRNA ligase</fullName>
        <ecNumber evidence="1">6.1.1.11</ecNumber>
    </recommendedName>
    <alternativeName>
        <fullName evidence="7">Seryl-tRNA synthetase</fullName>
    </alternativeName>
</protein>
<feature type="domain" description="Aminoacyl-transfer RNA synthetases class-II family profile" evidence="11">
    <location>
        <begin position="178"/>
        <end position="409"/>
    </location>
</feature>
<dbReference type="Gene3D" id="3.30.930.10">
    <property type="entry name" value="Bira Bifunctional Protein, Domain 2"/>
    <property type="match status" value="1"/>
</dbReference>
<evidence type="ECO:0000256" key="1">
    <source>
        <dbReference type="ARBA" id="ARBA00012840"/>
    </source>
</evidence>
<evidence type="ECO:0000256" key="9">
    <source>
        <dbReference type="PIRSR" id="PIRSR001529-2"/>
    </source>
</evidence>
<accession>A0AAP0G6W2</accession>
<dbReference type="InterPro" id="IPR033729">
    <property type="entry name" value="SerRS_core"/>
</dbReference>
<dbReference type="PANTHER" id="PTHR11778">
    <property type="entry name" value="SERYL-TRNA SYNTHETASE"/>
    <property type="match status" value="1"/>
</dbReference>
<dbReference type="NCBIfam" id="TIGR00414">
    <property type="entry name" value="serS"/>
    <property type="match status" value="1"/>
</dbReference>
<evidence type="ECO:0000256" key="4">
    <source>
        <dbReference type="ARBA" id="ARBA00022840"/>
    </source>
</evidence>
<dbReference type="SUPFAM" id="SSF46589">
    <property type="entry name" value="tRNA-binding arm"/>
    <property type="match status" value="1"/>
</dbReference>
<dbReference type="InterPro" id="IPR002317">
    <property type="entry name" value="Ser-tRNA-ligase_type_1"/>
</dbReference>
<name>A0AAP0G6W2_9ASPA</name>
<evidence type="ECO:0000256" key="6">
    <source>
        <dbReference type="ARBA" id="ARBA00023146"/>
    </source>
</evidence>
<evidence type="ECO:0000259" key="11">
    <source>
        <dbReference type="PROSITE" id="PS50862"/>
    </source>
</evidence>
<dbReference type="GO" id="GO:0005524">
    <property type="term" value="F:ATP binding"/>
    <property type="evidence" value="ECO:0007669"/>
    <property type="project" value="UniProtKB-KW"/>
</dbReference>
<dbReference type="InterPro" id="IPR042103">
    <property type="entry name" value="SerRS_1_N_sf"/>
</dbReference>
<dbReference type="SUPFAM" id="SSF55681">
    <property type="entry name" value="Class II aaRS and biotin synthetases"/>
    <property type="match status" value="1"/>
</dbReference>
<keyword evidence="2" id="KW-0436">Ligase</keyword>
<evidence type="ECO:0000256" key="3">
    <source>
        <dbReference type="ARBA" id="ARBA00022741"/>
    </source>
</evidence>
<reference evidence="12 13" key="1">
    <citation type="journal article" date="2022" name="Nat. Plants">
        <title>Genomes of leafy and leafless Platanthera orchids illuminate the evolution of mycoheterotrophy.</title>
        <authorList>
            <person name="Li M.H."/>
            <person name="Liu K.W."/>
            <person name="Li Z."/>
            <person name="Lu H.C."/>
            <person name="Ye Q.L."/>
            <person name="Zhang D."/>
            <person name="Wang J.Y."/>
            <person name="Li Y.F."/>
            <person name="Zhong Z.M."/>
            <person name="Liu X."/>
            <person name="Yu X."/>
            <person name="Liu D.K."/>
            <person name="Tu X.D."/>
            <person name="Liu B."/>
            <person name="Hao Y."/>
            <person name="Liao X.Y."/>
            <person name="Jiang Y.T."/>
            <person name="Sun W.H."/>
            <person name="Chen J."/>
            <person name="Chen Y.Q."/>
            <person name="Ai Y."/>
            <person name="Zhai J.W."/>
            <person name="Wu S.S."/>
            <person name="Zhou Z."/>
            <person name="Hsiao Y.Y."/>
            <person name="Wu W.L."/>
            <person name="Chen Y.Y."/>
            <person name="Lin Y.F."/>
            <person name="Hsu J.L."/>
            <person name="Li C.Y."/>
            <person name="Wang Z.W."/>
            <person name="Zhao X."/>
            <person name="Zhong W.Y."/>
            <person name="Ma X.K."/>
            <person name="Ma L."/>
            <person name="Huang J."/>
            <person name="Chen G.Z."/>
            <person name="Huang M.Z."/>
            <person name="Huang L."/>
            <person name="Peng D.H."/>
            <person name="Luo Y.B."/>
            <person name="Zou S.Q."/>
            <person name="Chen S.P."/>
            <person name="Lan S."/>
            <person name="Tsai W.C."/>
            <person name="Van de Peer Y."/>
            <person name="Liu Z.J."/>
        </authorList>
    </citation>
    <scope>NUCLEOTIDE SEQUENCE [LARGE SCALE GENOMIC DNA]</scope>
    <source>
        <strain evidence="12">Lor287</strain>
    </source>
</reference>
<evidence type="ECO:0000256" key="2">
    <source>
        <dbReference type="ARBA" id="ARBA00022598"/>
    </source>
</evidence>
<evidence type="ECO:0000256" key="5">
    <source>
        <dbReference type="ARBA" id="ARBA00022917"/>
    </source>
</evidence>
<dbReference type="PRINTS" id="PR00981">
    <property type="entry name" value="TRNASYNTHSER"/>
</dbReference>
<keyword evidence="4 9" id="KW-0067">ATP-binding</keyword>
<dbReference type="InterPro" id="IPR002314">
    <property type="entry name" value="aa-tRNA-synt_IIb"/>
</dbReference>
<organism evidence="12 13">
    <name type="scientific">Platanthera zijinensis</name>
    <dbReference type="NCBI Taxonomy" id="2320716"/>
    <lineage>
        <taxon>Eukaryota</taxon>
        <taxon>Viridiplantae</taxon>
        <taxon>Streptophyta</taxon>
        <taxon>Embryophyta</taxon>
        <taxon>Tracheophyta</taxon>
        <taxon>Spermatophyta</taxon>
        <taxon>Magnoliopsida</taxon>
        <taxon>Liliopsida</taxon>
        <taxon>Asparagales</taxon>
        <taxon>Orchidaceae</taxon>
        <taxon>Orchidoideae</taxon>
        <taxon>Orchideae</taxon>
        <taxon>Orchidinae</taxon>
        <taxon>Platanthera</taxon>
    </lineage>
</organism>
<keyword evidence="13" id="KW-1185">Reference proteome</keyword>
<feature type="binding site" evidence="8">
    <location>
        <position position="258"/>
    </location>
    <ligand>
        <name>L-serine</name>
        <dbReference type="ChEBI" id="CHEBI:33384"/>
    </ligand>
</feature>
<keyword evidence="6" id="KW-0030">Aminoacyl-tRNA synthetase</keyword>
<gene>
    <name evidence="12" type="ORF">KSP39_PZI010755</name>
</gene>
<dbReference type="Pfam" id="PF00587">
    <property type="entry name" value="tRNA-synt_2b"/>
    <property type="match status" value="1"/>
</dbReference>